<dbReference type="Gene3D" id="3.20.20.100">
    <property type="entry name" value="NADP-dependent oxidoreductase domain"/>
    <property type="match status" value="1"/>
</dbReference>
<dbReference type="Pfam" id="PF12710">
    <property type="entry name" value="HAD"/>
    <property type="match status" value="1"/>
</dbReference>
<sequence length="543" mass="60096">MTPARKAHASRAKVDSSRISIGTIPLPGSKKPHPALGLGLWGMGRWKPSEEDQTRISLEHAIDARMRWFDTAEVYGNGRSERVLGEALNRTPTLAKDSFLVTKVSWEHLRPEQLRASLVGSLERLGRPYVDLYLVHAPDPHVPLKETMAALEAIWKEGRIGAIGVSNFSVEEMETAQAALSEARIVVNQVRYNLFDREDGDSVLEYCRAHGMVIEAYTPLARGLLHGRYLTGKRVPAEVRRFAHRIFEPDRFAVIQERARALQALAHAAGVPLASIALHWLEARGAAPLFGASRPEQIDSNLAAGGSSLRARSWKRRTLSREATVLKLVAFDMDGTLVNVSSSWGFVHEHLGLSNAEGLRRFMEGSIDDLEFIRTDVQLWKTVRSGISVFDLEEILAQVPLMPGALELMRGLRERGILTAIVSGGIDVLARRVGRELRMDYVLANGIRTDATGQLTDEGILRVPIKKKDEVLARIQEQLAIRPDETASVGNSEIDVALFRRSRIGIAFKPEDQAVRDSATDVLAASDHDLTHVLRLLDGFPAD</sequence>
<reference evidence="2" key="2">
    <citation type="journal article" date="2014" name="ISME J.">
        <title>Microbial stratification in low pH oxic and suboxic macroscopic growths along an acid mine drainage.</title>
        <authorList>
            <person name="Mendez-Garcia C."/>
            <person name="Mesa V."/>
            <person name="Sprenger R.R."/>
            <person name="Richter M."/>
            <person name="Diez M.S."/>
            <person name="Solano J."/>
            <person name="Bargiela R."/>
            <person name="Golyshina O.V."/>
            <person name="Manteca A."/>
            <person name="Ramos J.L."/>
            <person name="Gallego J.R."/>
            <person name="Llorente I."/>
            <person name="Martins Dos Santos V.A."/>
            <person name="Jensen O.N."/>
            <person name="Pelaez A.I."/>
            <person name="Sanchez J."/>
            <person name="Ferrer M."/>
        </authorList>
    </citation>
    <scope>NUCLEOTIDE SEQUENCE</scope>
</reference>
<dbReference type="InterPro" id="IPR036812">
    <property type="entry name" value="NAD(P)_OxRdtase_dom_sf"/>
</dbReference>
<organism evidence="2">
    <name type="scientific">mine drainage metagenome</name>
    <dbReference type="NCBI Taxonomy" id="410659"/>
    <lineage>
        <taxon>unclassified sequences</taxon>
        <taxon>metagenomes</taxon>
        <taxon>ecological metagenomes</taxon>
    </lineage>
</organism>
<dbReference type="InterPro" id="IPR036412">
    <property type="entry name" value="HAD-like_sf"/>
</dbReference>
<feature type="domain" description="NADP-dependent oxidoreductase" evidence="1">
    <location>
        <begin position="36"/>
        <end position="315"/>
    </location>
</feature>
<protein>
    <submittedName>
        <fullName evidence="2">Aldo/keto reductase</fullName>
    </submittedName>
</protein>
<name>T1AA79_9ZZZZ</name>
<dbReference type="NCBIfam" id="TIGR01488">
    <property type="entry name" value="HAD-SF-IB"/>
    <property type="match status" value="1"/>
</dbReference>
<dbReference type="PANTHER" id="PTHR43638:SF3">
    <property type="entry name" value="ALDEHYDE REDUCTASE"/>
    <property type="match status" value="1"/>
</dbReference>
<dbReference type="InterPro" id="IPR020471">
    <property type="entry name" value="AKR"/>
</dbReference>
<evidence type="ECO:0000259" key="1">
    <source>
        <dbReference type="Pfam" id="PF00248"/>
    </source>
</evidence>
<reference evidence="2" key="1">
    <citation type="submission" date="2013-08" db="EMBL/GenBank/DDBJ databases">
        <authorList>
            <person name="Mendez C."/>
            <person name="Richter M."/>
            <person name="Ferrer M."/>
            <person name="Sanchez J."/>
        </authorList>
    </citation>
    <scope>NUCLEOTIDE SEQUENCE</scope>
</reference>
<dbReference type="AlphaFoldDB" id="T1AA79"/>
<comment type="caution">
    <text evidence="2">The sequence shown here is derived from an EMBL/GenBank/DDBJ whole genome shotgun (WGS) entry which is preliminary data.</text>
</comment>
<dbReference type="SUPFAM" id="SSF56784">
    <property type="entry name" value="HAD-like"/>
    <property type="match status" value="1"/>
</dbReference>
<dbReference type="NCBIfam" id="TIGR01491">
    <property type="entry name" value="HAD-SF-IB-PSPlk"/>
    <property type="match status" value="1"/>
</dbReference>
<dbReference type="EMBL" id="AUZY01006644">
    <property type="protein sequence ID" value="EQD53688.1"/>
    <property type="molecule type" value="Genomic_DNA"/>
</dbReference>
<dbReference type="Gene3D" id="3.40.50.1000">
    <property type="entry name" value="HAD superfamily/HAD-like"/>
    <property type="match status" value="1"/>
</dbReference>
<dbReference type="InterPro" id="IPR023214">
    <property type="entry name" value="HAD_sf"/>
</dbReference>
<gene>
    <name evidence="2" type="ORF">B1B_10086</name>
</gene>
<proteinExistence type="predicted"/>
<dbReference type="PANTHER" id="PTHR43638">
    <property type="entry name" value="OXIDOREDUCTASE, ALDO/KETO REDUCTASE FAMILY PROTEIN"/>
    <property type="match status" value="1"/>
</dbReference>
<dbReference type="Pfam" id="PF00248">
    <property type="entry name" value="Aldo_ket_red"/>
    <property type="match status" value="1"/>
</dbReference>
<dbReference type="PRINTS" id="PR00069">
    <property type="entry name" value="ALDKETRDTASE"/>
</dbReference>
<dbReference type="InterPro" id="IPR006386">
    <property type="entry name" value="HAD-SF_hydro_IB_PSP-like_arc"/>
</dbReference>
<dbReference type="InterPro" id="IPR023210">
    <property type="entry name" value="NADP_OxRdtase_dom"/>
</dbReference>
<dbReference type="SUPFAM" id="SSF51430">
    <property type="entry name" value="NAD(P)-linked oxidoreductase"/>
    <property type="match status" value="1"/>
</dbReference>
<evidence type="ECO:0000313" key="2">
    <source>
        <dbReference type="EMBL" id="EQD53688.1"/>
    </source>
</evidence>
<dbReference type="GO" id="GO:0016491">
    <property type="term" value="F:oxidoreductase activity"/>
    <property type="evidence" value="ECO:0007669"/>
    <property type="project" value="InterPro"/>
</dbReference>
<accession>T1AA79</accession>